<dbReference type="AlphaFoldDB" id="A0A1C7DNH1"/>
<dbReference type="KEGG" id="phc:BBI08_03775"/>
<dbReference type="EMBL" id="CP016537">
    <property type="protein sequence ID" value="ANU13015.1"/>
    <property type="molecule type" value="Genomic_DNA"/>
</dbReference>
<protein>
    <submittedName>
        <fullName evidence="2">Uncharacterized protein</fullName>
    </submittedName>
</protein>
<proteinExistence type="predicted"/>
<reference evidence="2" key="1">
    <citation type="submission" date="2016-10" db="EMBL/GenBank/DDBJ databases">
        <authorList>
            <person name="de Groot N.N."/>
        </authorList>
    </citation>
    <scope>NUCLEOTIDE SEQUENCE</scope>
    <source>
        <strain evidence="2">DSM 24743</strain>
    </source>
</reference>
<evidence type="ECO:0000313" key="2">
    <source>
        <dbReference type="EMBL" id="ANU13015.1"/>
    </source>
</evidence>
<gene>
    <name evidence="2" type="ORF">BBI08_03775</name>
</gene>
<keyword evidence="3" id="KW-1185">Reference proteome</keyword>
<sequence length="60" mass="7006">MNSKFRSLQETLDLPNALQLCTIGMDERVRMLVFEEYAENKSDDMKLQKRTPEPSTGRRS</sequence>
<evidence type="ECO:0000256" key="1">
    <source>
        <dbReference type="SAM" id="MobiDB-lite"/>
    </source>
</evidence>
<feature type="region of interest" description="Disordered" evidence="1">
    <location>
        <begin position="40"/>
        <end position="60"/>
    </location>
</feature>
<feature type="compositionally biased region" description="Basic and acidic residues" evidence="1">
    <location>
        <begin position="40"/>
        <end position="52"/>
    </location>
</feature>
<accession>A0A1C7DNH1</accession>
<organism evidence="2 3">
    <name type="scientific">Planococcus halocryophilus</name>
    <dbReference type="NCBI Taxonomy" id="1215089"/>
    <lineage>
        <taxon>Bacteria</taxon>
        <taxon>Bacillati</taxon>
        <taxon>Bacillota</taxon>
        <taxon>Bacilli</taxon>
        <taxon>Bacillales</taxon>
        <taxon>Caryophanaceae</taxon>
        <taxon>Planococcus</taxon>
    </lineage>
</organism>
<dbReference type="Proteomes" id="UP000092687">
    <property type="component" value="Chromosome"/>
</dbReference>
<evidence type="ECO:0000313" key="3">
    <source>
        <dbReference type="Proteomes" id="UP000092687"/>
    </source>
</evidence>
<name>A0A1C7DNH1_9BACL</name>